<dbReference type="InterPro" id="IPR050682">
    <property type="entry name" value="ModA/WtpA"/>
</dbReference>
<dbReference type="PATRIC" id="fig|1132509.6.peg.1839"/>
<proteinExistence type="inferred from homology"/>
<dbReference type="AlphaFoldDB" id="M0M0A9"/>
<dbReference type="Pfam" id="PF13531">
    <property type="entry name" value="SBP_bac_11"/>
    <property type="match status" value="1"/>
</dbReference>
<dbReference type="InterPro" id="IPR006311">
    <property type="entry name" value="TAT_signal"/>
</dbReference>
<dbReference type="EMBL" id="AOMB01000022">
    <property type="protein sequence ID" value="EMA39106.1"/>
    <property type="molecule type" value="Genomic_DNA"/>
</dbReference>
<evidence type="ECO:0000256" key="1">
    <source>
        <dbReference type="ARBA" id="ARBA00009438"/>
    </source>
</evidence>
<protein>
    <submittedName>
        <fullName evidence="2">Sulfate/thiosulfate/molybdate ABC transporter substrate-binding protein</fullName>
    </submittedName>
</protein>
<dbReference type="Proteomes" id="UP000011566">
    <property type="component" value="Unassembled WGS sequence"/>
</dbReference>
<dbReference type="PROSITE" id="PS51257">
    <property type="entry name" value="PROKAR_LIPOPROTEIN"/>
    <property type="match status" value="1"/>
</dbReference>
<dbReference type="PROSITE" id="PS51318">
    <property type="entry name" value="TAT"/>
    <property type="match status" value="1"/>
</dbReference>
<dbReference type="eggNOG" id="arCOG00219">
    <property type="taxonomic scope" value="Archaea"/>
</dbReference>
<dbReference type="CDD" id="cd13540">
    <property type="entry name" value="PBP2_ModA_WtpA"/>
    <property type="match status" value="1"/>
</dbReference>
<evidence type="ECO:0000313" key="3">
    <source>
        <dbReference type="Proteomes" id="UP000011566"/>
    </source>
</evidence>
<dbReference type="OrthoDB" id="7820at2157"/>
<reference evidence="2 3" key="1">
    <citation type="journal article" date="2014" name="PLoS Genet.">
        <title>Phylogenetically driven sequencing of extremely halophilic archaea reveals strategies for static and dynamic osmo-response.</title>
        <authorList>
            <person name="Becker E.A."/>
            <person name="Seitzer P.M."/>
            <person name="Tritt A."/>
            <person name="Larsen D."/>
            <person name="Krusor M."/>
            <person name="Yao A.I."/>
            <person name="Wu D."/>
            <person name="Madern D."/>
            <person name="Eisen J.A."/>
            <person name="Darling A.E."/>
            <person name="Facciotti M.T."/>
        </authorList>
    </citation>
    <scope>NUCLEOTIDE SEQUENCE [LARGE SCALE GENOMIC DNA]</scope>
    <source>
        <strain evidence="2 3">100A6</strain>
    </source>
</reference>
<keyword evidence="3" id="KW-1185">Reference proteome</keyword>
<dbReference type="RefSeq" id="WP_007692702.1">
    <property type="nucleotide sequence ID" value="NZ_AJRK01000030.1"/>
</dbReference>
<dbReference type="GO" id="GO:0015689">
    <property type="term" value="P:molybdate ion transport"/>
    <property type="evidence" value="ECO:0007669"/>
    <property type="project" value="TreeGrafter"/>
</dbReference>
<accession>M0M0A9</accession>
<dbReference type="Gene3D" id="3.40.190.10">
    <property type="entry name" value="Periplasmic binding protein-like II"/>
    <property type="match status" value="2"/>
</dbReference>
<evidence type="ECO:0000313" key="2">
    <source>
        <dbReference type="EMBL" id="EMA39106.1"/>
    </source>
</evidence>
<dbReference type="PANTHER" id="PTHR30632:SF16">
    <property type="entry name" value="MOLYBDATE_TUNGSTATE-BINDING PROTEIN WTPA"/>
    <property type="match status" value="1"/>
</dbReference>
<dbReference type="GO" id="GO:0030973">
    <property type="term" value="F:molybdate ion binding"/>
    <property type="evidence" value="ECO:0007669"/>
    <property type="project" value="TreeGrafter"/>
</dbReference>
<gene>
    <name evidence="2" type="ORF">C447_08113</name>
</gene>
<organism evidence="2 3">
    <name type="scientific">Halococcus hamelinensis 100A6</name>
    <dbReference type="NCBI Taxonomy" id="1132509"/>
    <lineage>
        <taxon>Archaea</taxon>
        <taxon>Methanobacteriati</taxon>
        <taxon>Methanobacteriota</taxon>
        <taxon>Stenosarchaea group</taxon>
        <taxon>Halobacteria</taxon>
        <taxon>Halobacteriales</taxon>
        <taxon>Halococcaceae</taxon>
        <taxon>Halococcus</taxon>
    </lineage>
</organism>
<dbReference type="SUPFAM" id="SSF53850">
    <property type="entry name" value="Periplasmic binding protein-like II"/>
    <property type="match status" value="1"/>
</dbReference>
<comment type="caution">
    <text evidence="2">The sequence shown here is derived from an EMBL/GenBank/DDBJ whole genome shotgun (WGS) entry which is preliminary data.</text>
</comment>
<dbReference type="PANTHER" id="PTHR30632">
    <property type="entry name" value="MOLYBDATE-BINDING PERIPLASMIC PROTEIN"/>
    <property type="match status" value="1"/>
</dbReference>
<name>M0M0A9_9EURY</name>
<sequence length="313" mass="33468">MPEQRRSRRAFLASAAGVGVALAGCSSASGSASRGTGATDGSGSGPVSVLSAGSLELAFGKGLSEAVDTDLRVESHGSSTVARLVSEGQRDPDIVALADTALFDGPLHPSWYSVFASNAVVIAYNPNTEAGERLGEAGPENWYDVLLDEDVTLGRTDPTQDPLGYRALFTLELASRYYDDANDLRERIPERDQIYPETGLISQFESGNVDAAVAYRNMAVERDYDYIDLPDRIDLGNPKYEDDWYATVSYTAPSGKTTKGGLIGYGSTVRDVNPTTKAVFETLTTGDYLEAYGFEVPASYPETHGNPPSAFAE</sequence>
<comment type="similarity">
    <text evidence="1">Belongs to the bacterial solute-binding protein 1 family. WtpA subfamily.</text>
</comment>